<protein>
    <submittedName>
        <fullName evidence="2">Uncharacterized protein</fullName>
    </submittedName>
</protein>
<evidence type="ECO:0000313" key="3">
    <source>
        <dbReference type="Proteomes" id="UP001148838"/>
    </source>
</evidence>
<feature type="compositionally biased region" description="Basic and acidic residues" evidence="1">
    <location>
        <begin position="8"/>
        <end position="20"/>
    </location>
</feature>
<evidence type="ECO:0000256" key="1">
    <source>
        <dbReference type="SAM" id="MobiDB-lite"/>
    </source>
</evidence>
<dbReference type="EMBL" id="JAJSOF020000011">
    <property type="protein sequence ID" value="KAJ4444901.1"/>
    <property type="molecule type" value="Genomic_DNA"/>
</dbReference>
<feature type="region of interest" description="Disordered" evidence="1">
    <location>
        <begin position="1"/>
        <end position="49"/>
    </location>
</feature>
<comment type="caution">
    <text evidence="2">The sequence shown here is derived from an EMBL/GenBank/DDBJ whole genome shotgun (WGS) entry which is preliminary data.</text>
</comment>
<organism evidence="2 3">
    <name type="scientific">Periplaneta americana</name>
    <name type="common">American cockroach</name>
    <name type="synonym">Blatta americana</name>
    <dbReference type="NCBI Taxonomy" id="6978"/>
    <lineage>
        <taxon>Eukaryota</taxon>
        <taxon>Metazoa</taxon>
        <taxon>Ecdysozoa</taxon>
        <taxon>Arthropoda</taxon>
        <taxon>Hexapoda</taxon>
        <taxon>Insecta</taxon>
        <taxon>Pterygota</taxon>
        <taxon>Neoptera</taxon>
        <taxon>Polyneoptera</taxon>
        <taxon>Dictyoptera</taxon>
        <taxon>Blattodea</taxon>
        <taxon>Blattoidea</taxon>
        <taxon>Blattidae</taxon>
        <taxon>Blattinae</taxon>
        <taxon>Periplaneta</taxon>
    </lineage>
</organism>
<reference evidence="2 3" key="1">
    <citation type="journal article" date="2022" name="Allergy">
        <title>Genome assembly and annotation of Periplaneta americana reveal a comprehensive cockroach allergen profile.</title>
        <authorList>
            <person name="Wang L."/>
            <person name="Xiong Q."/>
            <person name="Saelim N."/>
            <person name="Wang L."/>
            <person name="Nong W."/>
            <person name="Wan A.T."/>
            <person name="Shi M."/>
            <person name="Liu X."/>
            <person name="Cao Q."/>
            <person name="Hui J.H.L."/>
            <person name="Sookrung N."/>
            <person name="Leung T.F."/>
            <person name="Tungtrongchitr A."/>
            <person name="Tsui S.K.W."/>
        </authorList>
    </citation>
    <scope>NUCLEOTIDE SEQUENCE [LARGE SCALE GENOMIC DNA]</scope>
    <source>
        <strain evidence="2">PWHHKU_190912</strain>
    </source>
</reference>
<sequence>MSGQSDANKGEHHWRMDDPRPGQVPHYHGRKFCCSSQSHPGRSEVYSGRSGLEPEYQSWICILKNPRPNEVP</sequence>
<keyword evidence="3" id="KW-1185">Reference proteome</keyword>
<proteinExistence type="predicted"/>
<name>A0ABQ8TFY4_PERAM</name>
<dbReference type="Proteomes" id="UP001148838">
    <property type="component" value="Unassembled WGS sequence"/>
</dbReference>
<gene>
    <name evidence="2" type="ORF">ANN_06699</name>
</gene>
<evidence type="ECO:0000313" key="2">
    <source>
        <dbReference type="EMBL" id="KAJ4444901.1"/>
    </source>
</evidence>
<accession>A0ABQ8TFY4</accession>